<reference evidence="2 3" key="1">
    <citation type="submission" date="2020-03" db="EMBL/GenBank/DDBJ databases">
        <title>Complete genome of Arcanobacterium buesumensis sp. nov. strain 2701.</title>
        <authorList>
            <person name="Borowiak M."/>
            <person name="Alssahen M."/>
            <person name="Laemmler C."/>
            <person name="Malorny B."/>
            <person name="Hassan A."/>
            <person name="Prenger-Berninghoff E."/>
            <person name="Ploetz M."/>
            <person name="Abdulmawjood A."/>
        </authorList>
    </citation>
    <scope>NUCLEOTIDE SEQUENCE [LARGE SCALE GENOMIC DNA]</scope>
    <source>
        <strain evidence="2 3">2701</strain>
    </source>
</reference>
<evidence type="ECO:0000313" key="2">
    <source>
        <dbReference type="EMBL" id="QJC21601.1"/>
    </source>
</evidence>
<accession>A0A6H2EL03</accession>
<dbReference type="KEGG" id="arca:HC352_03155"/>
<dbReference type="EMBL" id="CP050804">
    <property type="protein sequence ID" value="QJC21601.1"/>
    <property type="molecule type" value="Genomic_DNA"/>
</dbReference>
<dbReference type="PANTHER" id="PTHR43317">
    <property type="entry name" value="THERMOSPERMINE SYNTHASE ACAULIS5"/>
    <property type="match status" value="1"/>
</dbReference>
<name>A0A6H2EL03_9ACTO</name>
<dbReference type="RefSeq" id="WP_168917541.1">
    <property type="nucleotide sequence ID" value="NZ_CP050804.1"/>
</dbReference>
<dbReference type="NCBIfam" id="NF037959">
    <property type="entry name" value="MFS_SpdSyn"/>
    <property type="match status" value="1"/>
</dbReference>
<dbReference type="InterPro" id="IPR029063">
    <property type="entry name" value="SAM-dependent_MTases_sf"/>
</dbReference>
<dbReference type="GO" id="GO:0006596">
    <property type="term" value="P:polyamine biosynthetic process"/>
    <property type="evidence" value="ECO:0007669"/>
    <property type="project" value="UniProtKB-KW"/>
</dbReference>
<proteinExistence type="predicted"/>
<dbReference type="AlphaFoldDB" id="A0A6H2EL03"/>
<keyword evidence="1" id="KW-0620">Polyamine biosynthesis</keyword>
<evidence type="ECO:0000256" key="1">
    <source>
        <dbReference type="ARBA" id="ARBA00023115"/>
    </source>
</evidence>
<evidence type="ECO:0000313" key="3">
    <source>
        <dbReference type="Proteomes" id="UP000502298"/>
    </source>
</evidence>
<dbReference type="PANTHER" id="PTHR43317:SF1">
    <property type="entry name" value="THERMOSPERMINE SYNTHASE ACAULIS5"/>
    <property type="match status" value="1"/>
</dbReference>
<dbReference type="CDD" id="cd02440">
    <property type="entry name" value="AdoMet_MTases"/>
    <property type="match status" value="1"/>
</dbReference>
<organism evidence="2 3">
    <name type="scientific">Arcanobacterium buesumense</name>
    <dbReference type="NCBI Taxonomy" id="2722751"/>
    <lineage>
        <taxon>Bacteria</taxon>
        <taxon>Bacillati</taxon>
        <taxon>Actinomycetota</taxon>
        <taxon>Actinomycetes</taxon>
        <taxon>Actinomycetales</taxon>
        <taxon>Actinomycetaceae</taxon>
        <taxon>Arcanobacterium</taxon>
    </lineage>
</organism>
<dbReference type="SUPFAM" id="SSF53335">
    <property type="entry name" value="S-adenosyl-L-methionine-dependent methyltransferases"/>
    <property type="match status" value="1"/>
</dbReference>
<gene>
    <name evidence="2" type="ORF">HC352_03155</name>
</gene>
<dbReference type="Proteomes" id="UP000502298">
    <property type="component" value="Chromosome"/>
</dbReference>
<dbReference type="Gene3D" id="3.40.50.150">
    <property type="entry name" value="Vaccinia Virus protein VP39"/>
    <property type="match status" value="1"/>
</dbReference>
<sequence>MARKPTSEIIQTSMSTLRIETRDTIRTLFIDDVESSAIDLSDPTYLEFEYMQHISVAVTATYQPPASLRILHLGGAGCALARCFAAQYPQSRQLAIEIDPELALVAREHFDLPSSPELRIRTQDARQTLETNKGSWHVIIRDAFAGGQVPAHLATSQAYASAGRLLREDGVYCVNIAGQHGLVPLYREVQSARETFAHITAIADPAIVKKRRMGNIVLLASHHPIDTANIDRNLRALAMPARLIPQEQIERQAIGHPPFTDEEAGWQTD</sequence>
<protein>
    <submittedName>
        <fullName evidence="2">Fused MFS/spermidine synthase</fullName>
    </submittedName>
</protein>
<keyword evidence="3" id="KW-1185">Reference proteome</keyword>